<evidence type="ECO:0000256" key="10">
    <source>
        <dbReference type="SAM" id="Phobius"/>
    </source>
</evidence>
<comment type="subcellular location">
    <subcellularLocation>
        <location evidence="1">Cell membrane</location>
        <topology evidence="1">Multi-pass membrane protein</topology>
    </subcellularLocation>
</comment>
<feature type="transmembrane region" description="Helical" evidence="10">
    <location>
        <begin position="353"/>
        <end position="370"/>
    </location>
</feature>
<keyword evidence="4 9" id="KW-0808">Transferase</keyword>
<dbReference type="RefSeq" id="WP_130420295.1">
    <property type="nucleotide sequence ID" value="NZ_SHKW01000001.1"/>
</dbReference>
<feature type="transmembrane region" description="Helical" evidence="10">
    <location>
        <begin position="12"/>
        <end position="32"/>
    </location>
</feature>
<accession>A0A4Q7YYB1</accession>
<keyword evidence="12" id="KW-1185">Reference proteome</keyword>
<dbReference type="EMBL" id="SHKW01000001">
    <property type="protein sequence ID" value="RZU42464.1"/>
    <property type="molecule type" value="Genomic_DNA"/>
</dbReference>
<dbReference type="AlphaFoldDB" id="A0A4Q7YYB1"/>
<dbReference type="Proteomes" id="UP000292958">
    <property type="component" value="Unassembled WGS sequence"/>
</dbReference>
<comment type="caution">
    <text evidence="11">The sequence shown here is derived from an EMBL/GenBank/DDBJ whole genome shotgun (WGS) entry which is preliminary data.</text>
</comment>
<dbReference type="PANTHER" id="PTHR13285">
    <property type="entry name" value="ACYLTRANSFERASE"/>
    <property type="match status" value="1"/>
</dbReference>
<evidence type="ECO:0000313" key="12">
    <source>
        <dbReference type="Proteomes" id="UP000292958"/>
    </source>
</evidence>
<dbReference type="GO" id="GO:0005886">
    <property type="term" value="C:plasma membrane"/>
    <property type="evidence" value="ECO:0007669"/>
    <property type="project" value="UniProtKB-SubCell"/>
</dbReference>
<evidence type="ECO:0000256" key="9">
    <source>
        <dbReference type="PIRNR" id="PIRNR016636"/>
    </source>
</evidence>
<name>A0A4Q7YYB1_9BACT</name>
<dbReference type="InterPro" id="IPR004299">
    <property type="entry name" value="MBOAT_fam"/>
</dbReference>
<feature type="transmembrane region" description="Helical" evidence="10">
    <location>
        <begin position="391"/>
        <end position="412"/>
    </location>
</feature>
<evidence type="ECO:0000313" key="11">
    <source>
        <dbReference type="EMBL" id="RZU42464.1"/>
    </source>
</evidence>
<protein>
    <submittedName>
        <fullName evidence="11">D-alanyl-lipoteichoic acid acyltransferase DltB (MBOAT superfamily)</fullName>
    </submittedName>
</protein>
<evidence type="ECO:0000256" key="7">
    <source>
        <dbReference type="ARBA" id="ARBA00023136"/>
    </source>
</evidence>
<comment type="similarity">
    <text evidence="2 9">Belongs to the membrane-bound acyltransferase family.</text>
</comment>
<evidence type="ECO:0000256" key="2">
    <source>
        <dbReference type="ARBA" id="ARBA00010323"/>
    </source>
</evidence>
<organism evidence="11 12">
    <name type="scientific">Edaphobacter modestus</name>
    <dbReference type="NCBI Taxonomy" id="388466"/>
    <lineage>
        <taxon>Bacteria</taxon>
        <taxon>Pseudomonadati</taxon>
        <taxon>Acidobacteriota</taxon>
        <taxon>Terriglobia</taxon>
        <taxon>Terriglobales</taxon>
        <taxon>Acidobacteriaceae</taxon>
        <taxon>Edaphobacter</taxon>
    </lineage>
</organism>
<dbReference type="GO" id="GO:0016746">
    <property type="term" value="F:acyltransferase activity"/>
    <property type="evidence" value="ECO:0007669"/>
    <property type="project" value="UniProtKB-KW"/>
</dbReference>
<feature type="transmembrane region" description="Helical" evidence="10">
    <location>
        <begin position="131"/>
        <end position="148"/>
    </location>
</feature>
<evidence type="ECO:0000256" key="5">
    <source>
        <dbReference type="ARBA" id="ARBA00022692"/>
    </source>
</evidence>
<evidence type="ECO:0000256" key="8">
    <source>
        <dbReference type="ARBA" id="ARBA00023315"/>
    </source>
</evidence>
<keyword evidence="8 9" id="KW-0012">Acyltransferase</keyword>
<dbReference type="OrthoDB" id="9805788at2"/>
<keyword evidence="3 9" id="KW-1003">Cell membrane</keyword>
<keyword evidence="6 10" id="KW-1133">Transmembrane helix</keyword>
<dbReference type="Pfam" id="PF03062">
    <property type="entry name" value="MBOAT"/>
    <property type="match status" value="1"/>
</dbReference>
<sequence>MPAGLTHFLSNSLLLVTLTVPFLFFPLAAWVVLRWSPARLRMPAFAAVNLVFALAVCLSRGTYGVRLHDVKQYFLFSSIMFVVYILLVSVQYVLLEKKLGSWFPLVFPLLILALIKYVPGSWTQGFVPAPFSNKVFADFFLGLSYMAFRLTYMVHEIRNGIVPLPSFAEYLSFAFFVPTLSIGPINPYSAFHNSLVAPDRTITPIGRSWGRILIGLTKYVFLGNLANQLTYDGLLADGLPHHWIDFPIAVAGYCAYLYLNFSGFCDIAIGVSGLLGIHVHENFDRPFSKRNLQEFWAHWHMTLTNYMRDMVFVPLSKSLVRRFGPASAPHCIAAAIVIVFVLMGIWHGAGWNFVIYGLWHAVGVVVVHYYTLFLKKRLGKVRYAKYRENRIIYHIANAVTLAYFALGLILVANSMRGLKMIFAAFQPM</sequence>
<dbReference type="PIRSF" id="PIRSF016636">
    <property type="entry name" value="AlgI_DltB"/>
    <property type="match status" value="1"/>
</dbReference>
<dbReference type="InterPro" id="IPR024194">
    <property type="entry name" value="Ac/AlaTfrase_AlgI/DltB"/>
</dbReference>
<dbReference type="InterPro" id="IPR051085">
    <property type="entry name" value="MB_O-acyltransferase"/>
</dbReference>
<keyword evidence="5 10" id="KW-0812">Transmembrane</keyword>
<dbReference type="PANTHER" id="PTHR13285:SF23">
    <property type="entry name" value="TEICHOIC ACID D-ALANYLTRANSFERASE"/>
    <property type="match status" value="1"/>
</dbReference>
<feature type="transmembrane region" description="Helical" evidence="10">
    <location>
        <begin position="102"/>
        <end position="119"/>
    </location>
</feature>
<evidence type="ECO:0000256" key="3">
    <source>
        <dbReference type="ARBA" id="ARBA00022475"/>
    </source>
</evidence>
<proteinExistence type="inferred from homology"/>
<reference evidence="11 12" key="1">
    <citation type="submission" date="2019-02" db="EMBL/GenBank/DDBJ databases">
        <title>Genomic Encyclopedia of Archaeal and Bacterial Type Strains, Phase II (KMG-II): from individual species to whole genera.</title>
        <authorList>
            <person name="Goeker M."/>
        </authorList>
    </citation>
    <scope>NUCLEOTIDE SEQUENCE [LARGE SCALE GENOMIC DNA]</scope>
    <source>
        <strain evidence="11 12">DSM 18101</strain>
    </source>
</reference>
<evidence type="ECO:0000256" key="1">
    <source>
        <dbReference type="ARBA" id="ARBA00004651"/>
    </source>
</evidence>
<gene>
    <name evidence="11" type="ORF">BDD14_4049</name>
</gene>
<evidence type="ECO:0000256" key="4">
    <source>
        <dbReference type="ARBA" id="ARBA00022679"/>
    </source>
</evidence>
<keyword evidence="7 9" id="KW-0472">Membrane</keyword>
<feature type="transmembrane region" description="Helical" evidence="10">
    <location>
        <begin position="73"/>
        <end position="95"/>
    </location>
</feature>
<feature type="transmembrane region" description="Helical" evidence="10">
    <location>
        <begin position="44"/>
        <end position="61"/>
    </location>
</feature>
<feature type="transmembrane region" description="Helical" evidence="10">
    <location>
        <begin position="327"/>
        <end position="347"/>
    </location>
</feature>
<evidence type="ECO:0000256" key="6">
    <source>
        <dbReference type="ARBA" id="ARBA00022989"/>
    </source>
</evidence>